<evidence type="ECO:0000256" key="2">
    <source>
        <dbReference type="ARBA" id="ARBA00022723"/>
    </source>
</evidence>
<evidence type="ECO:0000313" key="8">
    <source>
        <dbReference type="EMBL" id="OAG40143.1"/>
    </source>
</evidence>
<evidence type="ECO:0000256" key="4">
    <source>
        <dbReference type="ARBA" id="ARBA00022833"/>
    </source>
</evidence>
<sequence length="412" mass="45835">MASDPTYRFEMAKTGRAGCQNTACKKAGIKIEKGEFRMGTLVTIHEHTSWMWKHWGCVTPAQIKKLQDQVGPLEDLDDLDADLDRIIDGYDEIDDGSREKIKYALMNGHVADEDWRGEPEFNRPGMKGINKRTPKKKEADDDEEIAAENEQTPSKPKAKRGRKARVLSDEEEDLPESPAAKKKTSRRKIKEEDEDTHPTQSAPPKKAGGRKRKVAVKEEDSEEEAPEKPTKRSRAKKVKSEEVEEKPAKPAKRERQRKKAASSKDTPEDEDVKETIEPASDAVEARNSKRKVAAKRERTRTGRRTKPVKYEETQTGDEDSDDAPTRATPGPEAADETGDKVNAGNNVDAVPEGYIGALRQDASNTGQATTGTANAIMDEDNVSDVAEKKKPKATKGRKGKVPRQKNTKAKEI</sequence>
<feature type="compositionally biased region" description="Basic and acidic residues" evidence="6">
    <location>
        <begin position="238"/>
        <end position="253"/>
    </location>
</feature>
<feature type="compositionally biased region" description="Basic residues" evidence="6">
    <location>
        <begin position="156"/>
        <end position="165"/>
    </location>
</feature>
<dbReference type="OrthoDB" id="429950at2759"/>
<organism evidence="8 9">
    <name type="scientific">Fonsecaea monophora</name>
    <dbReference type="NCBI Taxonomy" id="254056"/>
    <lineage>
        <taxon>Eukaryota</taxon>
        <taxon>Fungi</taxon>
        <taxon>Dikarya</taxon>
        <taxon>Ascomycota</taxon>
        <taxon>Pezizomycotina</taxon>
        <taxon>Eurotiomycetes</taxon>
        <taxon>Chaetothyriomycetidae</taxon>
        <taxon>Chaetothyriales</taxon>
        <taxon>Herpotrichiellaceae</taxon>
        <taxon>Fonsecaea</taxon>
    </lineage>
</organism>
<dbReference type="EMBL" id="LVKK01000036">
    <property type="protein sequence ID" value="OAG40143.1"/>
    <property type="molecule type" value="Genomic_DNA"/>
</dbReference>
<dbReference type="SMART" id="SM01336">
    <property type="entry name" value="zf-PARP"/>
    <property type="match status" value="1"/>
</dbReference>
<dbReference type="AlphaFoldDB" id="A0A177F7H0"/>
<evidence type="ECO:0000256" key="1">
    <source>
        <dbReference type="ARBA" id="ARBA00004123"/>
    </source>
</evidence>
<evidence type="ECO:0000313" key="9">
    <source>
        <dbReference type="Proteomes" id="UP000077002"/>
    </source>
</evidence>
<feature type="compositionally biased region" description="Basic residues" evidence="6">
    <location>
        <begin position="389"/>
        <end position="412"/>
    </location>
</feature>
<keyword evidence="2" id="KW-0479">Metal-binding</keyword>
<name>A0A177F7H0_9EURO</name>
<protein>
    <recommendedName>
        <fullName evidence="7">PARP-type domain-containing protein</fullName>
    </recommendedName>
</protein>
<feature type="region of interest" description="Disordered" evidence="6">
    <location>
        <begin position="360"/>
        <end position="412"/>
    </location>
</feature>
<dbReference type="Pfam" id="PF00645">
    <property type="entry name" value="zf-PARP"/>
    <property type="match status" value="1"/>
</dbReference>
<dbReference type="GO" id="GO:0003677">
    <property type="term" value="F:DNA binding"/>
    <property type="evidence" value="ECO:0007669"/>
    <property type="project" value="InterPro"/>
</dbReference>
<dbReference type="Proteomes" id="UP000077002">
    <property type="component" value="Unassembled WGS sequence"/>
</dbReference>
<dbReference type="Gene3D" id="3.30.1740.10">
    <property type="entry name" value="Zinc finger, PARP-type"/>
    <property type="match status" value="1"/>
</dbReference>
<comment type="caution">
    <text evidence="8">The sequence shown here is derived from an EMBL/GenBank/DDBJ whole genome shotgun (WGS) entry which is preliminary data.</text>
</comment>
<dbReference type="GO" id="GO:0008270">
    <property type="term" value="F:zinc ion binding"/>
    <property type="evidence" value="ECO:0007669"/>
    <property type="project" value="UniProtKB-KW"/>
</dbReference>
<dbReference type="PROSITE" id="PS50064">
    <property type="entry name" value="ZF_PARP_2"/>
    <property type="match status" value="1"/>
</dbReference>
<evidence type="ECO:0000256" key="6">
    <source>
        <dbReference type="SAM" id="MobiDB-lite"/>
    </source>
</evidence>
<feature type="domain" description="PARP-type" evidence="7">
    <location>
        <begin position="7"/>
        <end position="109"/>
    </location>
</feature>
<dbReference type="InterPro" id="IPR036957">
    <property type="entry name" value="Znf_PARP_sf"/>
</dbReference>
<reference evidence="8 9" key="1">
    <citation type="submission" date="2016-03" db="EMBL/GenBank/DDBJ databases">
        <title>Draft genome sequence of the Fonsecaea monophora CBS 269.37.</title>
        <authorList>
            <person name="Bombassaro A."/>
            <person name="Vinicius W.A."/>
            <person name="De Hoog S."/>
            <person name="Sun J."/>
            <person name="Souza E.M."/>
            <person name="Raittz R.T."/>
            <person name="Costa F."/>
            <person name="Leao A.C."/>
            <person name="Tadra-Sfeir M.Z."/>
            <person name="Baura V."/>
            <person name="Balsanelli E."/>
            <person name="Pedrosa F.O."/>
            <person name="Moreno L.F."/>
            <person name="Steffens M.B."/>
            <person name="Xi L."/>
            <person name="Bocca A.L."/>
            <person name="Felipe M.S."/>
            <person name="Teixeira M."/>
            <person name="Telles Filho F.Q."/>
            <person name="Azevedo C.M."/>
            <person name="Gomes R."/>
            <person name="Vicente V.A."/>
        </authorList>
    </citation>
    <scope>NUCLEOTIDE SEQUENCE [LARGE SCALE GENOMIC DNA]</scope>
    <source>
        <strain evidence="8 9">CBS 269.37</strain>
    </source>
</reference>
<keyword evidence="9" id="KW-1185">Reference proteome</keyword>
<evidence type="ECO:0000256" key="5">
    <source>
        <dbReference type="ARBA" id="ARBA00023242"/>
    </source>
</evidence>
<comment type="subcellular location">
    <subcellularLocation>
        <location evidence="1">Nucleus</location>
    </subcellularLocation>
</comment>
<dbReference type="RefSeq" id="XP_022512095.1">
    <property type="nucleotide sequence ID" value="XM_022655589.1"/>
</dbReference>
<dbReference type="GeneID" id="34600786"/>
<evidence type="ECO:0000256" key="3">
    <source>
        <dbReference type="ARBA" id="ARBA00022771"/>
    </source>
</evidence>
<dbReference type="SUPFAM" id="SSF57716">
    <property type="entry name" value="Glucocorticoid receptor-like (DNA-binding domain)"/>
    <property type="match status" value="1"/>
</dbReference>
<keyword evidence="3" id="KW-0863">Zinc-finger</keyword>
<proteinExistence type="predicted"/>
<dbReference type="InterPro" id="IPR001510">
    <property type="entry name" value="Znf_PARP"/>
</dbReference>
<keyword evidence="4" id="KW-0862">Zinc</keyword>
<gene>
    <name evidence="8" type="ORF">AYO21_05621</name>
</gene>
<accession>A0A177F7H0</accession>
<keyword evidence="5" id="KW-0539">Nucleus</keyword>
<feature type="compositionally biased region" description="Low complexity" evidence="6">
    <location>
        <begin position="362"/>
        <end position="375"/>
    </location>
</feature>
<feature type="region of interest" description="Disordered" evidence="6">
    <location>
        <begin position="114"/>
        <end position="348"/>
    </location>
</feature>
<dbReference type="GO" id="GO:0005634">
    <property type="term" value="C:nucleus"/>
    <property type="evidence" value="ECO:0007669"/>
    <property type="project" value="UniProtKB-SubCell"/>
</dbReference>
<evidence type="ECO:0000259" key="7">
    <source>
        <dbReference type="PROSITE" id="PS50064"/>
    </source>
</evidence>